<dbReference type="Proteomes" id="UP000230605">
    <property type="component" value="Chromosome 9"/>
</dbReference>
<accession>A0A2G5HEE8</accession>
<dbReference type="PANTHER" id="PTHR36167">
    <property type="entry name" value="C2H2 FINGER DOMAIN TRANSCRIPTION FACTOR (EUROFUNG)-RELATED"/>
    <property type="match status" value="1"/>
</dbReference>
<dbReference type="AlphaFoldDB" id="A0A2G5HEE8"/>
<dbReference type="InterPro" id="IPR031348">
    <property type="entry name" value="PigL_N"/>
</dbReference>
<evidence type="ECO:0000259" key="3">
    <source>
        <dbReference type="Pfam" id="PF17111"/>
    </source>
</evidence>
<feature type="region of interest" description="Disordered" evidence="2">
    <location>
        <begin position="303"/>
        <end position="347"/>
    </location>
</feature>
<evidence type="ECO:0000256" key="2">
    <source>
        <dbReference type="SAM" id="MobiDB-lite"/>
    </source>
</evidence>
<evidence type="ECO:0000256" key="1">
    <source>
        <dbReference type="SAM" id="Coils"/>
    </source>
</evidence>
<dbReference type="PANTHER" id="PTHR36167:SF4">
    <property type="entry name" value="FUNGAL N-TERMINAL DOMAIN-CONTAINING PROTEIN"/>
    <property type="match status" value="1"/>
</dbReference>
<evidence type="ECO:0000313" key="7">
    <source>
        <dbReference type="Proteomes" id="UP001302367"/>
    </source>
</evidence>
<feature type="region of interest" description="Disordered" evidence="2">
    <location>
        <begin position="466"/>
        <end position="501"/>
    </location>
</feature>
<dbReference type="InterPro" id="IPR039327">
    <property type="entry name" value="CON7-like"/>
</dbReference>
<dbReference type="EMBL" id="LKMD01000107">
    <property type="protein sequence ID" value="PIA90899.1"/>
    <property type="molecule type" value="Genomic_DNA"/>
</dbReference>
<dbReference type="Pfam" id="PF17111">
    <property type="entry name" value="PigL_N"/>
    <property type="match status" value="1"/>
</dbReference>
<name>A0A2G5HEE8_CERBT</name>
<sequence>MAEIIGTAASVIQVAEAGFSLATTLYNYSKSVKSAEKDIKKIARDVKLTAKVLQRTHEQLKADVLGKSCTHEAIHDLEEVLDGCREAFQEVDDALMKSMRPGANGKFTMSMTEKLKWPLRSSKLEVLRANLEKLKSTLLLMLSVLAYGAKASQAAVAASMKVQVELTLDKLQVESLIEAKNGAEERYEELRRKFEELEMKAGANARETDDIEATAEGASANIAVALPGADAPHNEMDPTEITNPSDSLATALQRCATTVSFLAICIDSSAEKWRTTRSFHPQSINFNLHEAVEAIRELNDEAASQTNKLHKSRELRSKPRHPAQSRETSQRNRETDSHLSETCRAQSHELRRIPFDTRLARPAQDPALTEWHTQPFNPAIWTSPKENLDYPDFSPQPSRTPREPFDLLTTTYEAHTRPLTSHISPVRESELVDLGNQFSAPLVKEEWANDTGVEEELLADDDGLDLDLGAEEELEPVECEEEEAEEEQEEGEEDLEPEDAVEQLLQRWTGLVGV</sequence>
<feature type="coiled-coil region" evidence="1">
    <location>
        <begin position="173"/>
        <end position="207"/>
    </location>
</feature>
<gene>
    <name evidence="4" type="ORF">CB0940_11451</name>
    <name evidence="5" type="ORF">RHO25_012972</name>
</gene>
<dbReference type="Proteomes" id="UP001302367">
    <property type="component" value="Chromosome 9"/>
</dbReference>
<evidence type="ECO:0000313" key="6">
    <source>
        <dbReference type="Proteomes" id="UP000230605"/>
    </source>
</evidence>
<proteinExistence type="predicted"/>
<reference evidence="5 7" key="2">
    <citation type="submission" date="2023-09" db="EMBL/GenBank/DDBJ databases">
        <title>Complete-Gapless Cercospora beticola genome.</title>
        <authorList>
            <person name="Wyatt N.A."/>
            <person name="Spanner R.E."/>
            <person name="Bolton M.D."/>
        </authorList>
    </citation>
    <scope>NUCLEOTIDE SEQUENCE [LARGE SCALE GENOMIC DNA]</scope>
    <source>
        <strain evidence="5">Cb09-40</strain>
    </source>
</reference>
<dbReference type="OrthoDB" id="5431013at2759"/>
<evidence type="ECO:0000313" key="4">
    <source>
        <dbReference type="EMBL" id="PIA90899.1"/>
    </source>
</evidence>
<keyword evidence="1" id="KW-0175">Coiled coil</keyword>
<feature type="compositionally biased region" description="Basic and acidic residues" evidence="2">
    <location>
        <begin position="328"/>
        <end position="347"/>
    </location>
</feature>
<reference evidence="4 6" key="1">
    <citation type="submission" date="2015-10" db="EMBL/GenBank/DDBJ databases">
        <title>The cercosporin biosynthetic gene cluster was horizontally transferred to several fungal lineages and shown to be expanded in Cercospora beticola based on microsynteny with recipient genomes.</title>
        <authorList>
            <person name="De Jonge R."/>
            <person name="Ebert M.K."/>
            <person name="Suttle J.C."/>
            <person name="Jurick Ii W.M."/>
            <person name="Secor G.A."/>
            <person name="Thomma B.P."/>
            <person name="Van De Peer Y."/>
            <person name="Bolton M.D."/>
        </authorList>
    </citation>
    <scope>NUCLEOTIDE SEQUENCE [LARGE SCALE GENOMIC DNA]</scope>
    <source>
        <strain evidence="4 6">09-40</strain>
    </source>
</reference>
<dbReference type="GO" id="GO:0006355">
    <property type="term" value="P:regulation of DNA-templated transcription"/>
    <property type="evidence" value="ECO:0007669"/>
    <property type="project" value="InterPro"/>
</dbReference>
<evidence type="ECO:0000313" key="5">
    <source>
        <dbReference type="EMBL" id="WPB08306.1"/>
    </source>
</evidence>
<keyword evidence="7" id="KW-1185">Reference proteome</keyword>
<organism evidence="4 6">
    <name type="scientific">Cercospora beticola</name>
    <name type="common">Sugarbeet leaf spot fungus</name>
    <dbReference type="NCBI Taxonomy" id="122368"/>
    <lineage>
        <taxon>Eukaryota</taxon>
        <taxon>Fungi</taxon>
        <taxon>Dikarya</taxon>
        <taxon>Ascomycota</taxon>
        <taxon>Pezizomycotina</taxon>
        <taxon>Dothideomycetes</taxon>
        <taxon>Dothideomycetidae</taxon>
        <taxon>Mycosphaerellales</taxon>
        <taxon>Mycosphaerellaceae</taxon>
        <taxon>Cercospora</taxon>
    </lineage>
</organism>
<feature type="domain" description="Azaphilone pigments biosynthesis cluster protein L N-terminal" evidence="3">
    <location>
        <begin position="2"/>
        <end position="172"/>
    </location>
</feature>
<protein>
    <recommendedName>
        <fullName evidence="3">Azaphilone pigments biosynthesis cluster protein L N-terminal domain-containing protein</fullName>
    </recommendedName>
</protein>
<dbReference type="EMBL" id="CP134192">
    <property type="protein sequence ID" value="WPB08306.1"/>
    <property type="molecule type" value="Genomic_DNA"/>
</dbReference>